<gene>
    <name evidence="3" type="ORF">GIL414_LOCUS21961</name>
</gene>
<evidence type="ECO:0000256" key="1">
    <source>
        <dbReference type="ARBA" id="ARBA00022468"/>
    </source>
</evidence>
<dbReference type="GO" id="GO:0005886">
    <property type="term" value="C:plasma membrane"/>
    <property type="evidence" value="ECO:0007669"/>
    <property type="project" value="TreeGrafter"/>
</dbReference>
<dbReference type="Proteomes" id="UP000681720">
    <property type="component" value="Unassembled WGS sequence"/>
</dbReference>
<dbReference type="Gene3D" id="1.10.196.10">
    <property type="match status" value="1"/>
</dbReference>
<dbReference type="Gene3D" id="1.10.167.10">
    <property type="entry name" value="Regulator of G-protein Signalling 4, domain 2"/>
    <property type="match status" value="1"/>
</dbReference>
<name>A0A8S2S6T0_9BILA</name>
<dbReference type="InterPro" id="IPR036305">
    <property type="entry name" value="RGS_sf"/>
</dbReference>
<proteinExistence type="predicted"/>
<evidence type="ECO:0000313" key="4">
    <source>
        <dbReference type="Proteomes" id="UP000681720"/>
    </source>
</evidence>
<reference evidence="3" key="1">
    <citation type="submission" date="2021-02" db="EMBL/GenBank/DDBJ databases">
        <authorList>
            <person name="Nowell W R."/>
        </authorList>
    </citation>
    <scope>NUCLEOTIDE SEQUENCE</scope>
</reference>
<dbReference type="EMBL" id="CAJOBJ010020340">
    <property type="protein sequence ID" value="CAF4210308.1"/>
    <property type="molecule type" value="Genomic_DNA"/>
</dbReference>
<protein>
    <recommendedName>
        <fullName evidence="2">RGS domain-containing protein</fullName>
    </recommendedName>
</protein>
<dbReference type="PANTHER" id="PTHR45945">
    <property type="entry name" value="REGULATOR OF G-PROTEIN SIGNALING LOCO"/>
    <property type="match status" value="1"/>
</dbReference>
<organism evidence="3 4">
    <name type="scientific">Rotaria magnacalcarata</name>
    <dbReference type="NCBI Taxonomy" id="392030"/>
    <lineage>
        <taxon>Eukaryota</taxon>
        <taxon>Metazoa</taxon>
        <taxon>Spiralia</taxon>
        <taxon>Gnathifera</taxon>
        <taxon>Rotifera</taxon>
        <taxon>Eurotatoria</taxon>
        <taxon>Bdelloidea</taxon>
        <taxon>Philodinida</taxon>
        <taxon>Philodinidae</taxon>
        <taxon>Rotaria</taxon>
    </lineage>
</organism>
<dbReference type="PANTHER" id="PTHR45945:SF3">
    <property type="entry name" value="REGULATOR OF G-PROTEIN SIGNALING LOCO"/>
    <property type="match status" value="1"/>
</dbReference>
<dbReference type="GO" id="GO:0005634">
    <property type="term" value="C:nucleus"/>
    <property type="evidence" value="ECO:0007669"/>
    <property type="project" value="TreeGrafter"/>
</dbReference>
<comment type="caution">
    <text evidence="3">The sequence shown here is derived from an EMBL/GenBank/DDBJ whole genome shotgun (WGS) entry which is preliminary data.</text>
</comment>
<dbReference type="PRINTS" id="PR01301">
    <property type="entry name" value="RGSPROTEIN"/>
</dbReference>
<dbReference type="GO" id="GO:0005737">
    <property type="term" value="C:cytoplasm"/>
    <property type="evidence" value="ECO:0007669"/>
    <property type="project" value="TreeGrafter"/>
</dbReference>
<feature type="domain" description="RGS" evidence="2">
    <location>
        <begin position="71"/>
        <end position="115"/>
    </location>
</feature>
<sequence length="115" mass="13172">MSSQIMFSHIRQKFAKAKSLAVTDEETADLSATRLSISNSLTSVHKQCEDDDNEESNKLLDIGRVASWAVGFEKLLNDEMGLHVFTEFLKKEFSQENIQFWIECEKLKKLSDPDE</sequence>
<feature type="non-terminal residue" evidence="3">
    <location>
        <position position="1"/>
    </location>
</feature>
<dbReference type="GO" id="GO:0008277">
    <property type="term" value="P:regulation of G protein-coupled receptor signaling pathway"/>
    <property type="evidence" value="ECO:0007669"/>
    <property type="project" value="TreeGrafter"/>
</dbReference>
<accession>A0A8S2S6T0</accession>
<dbReference type="SUPFAM" id="SSF48097">
    <property type="entry name" value="Regulator of G-protein signaling, RGS"/>
    <property type="match status" value="1"/>
</dbReference>
<evidence type="ECO:0000313" key="3">
    <source>
        <dbReference type="EMBL" id="CAF4210308.1"/>
    </source>
</evidence>
<dbReference type="GO" id="GO:0005096">
    <property type="term" value="F:GTPase activator activity"/>
    <property type="evidence" value="ECO:0007669"/>
    <property type="project" value="UniProtKB-KW"/>
</dbReference>
<dbReference type="AlphaFoldDB" id="A0A8S2S6T0"/>
<dbReference type="InterPro" id="IPR016137">
    <property type="entry name" value="RGS"/>
</dbReference>
<keyword evidence="1" id="KW-0343">GTPase activation</keyword>
<dbReference type="Pfam" id="PF00615">
    <property type="entry name" value="RGS"/>
    <property type="match status" value="1"/>
</dbReference>
<dbReference type="PROSITE" id="PS50132">
    <property type="entry name" value="RGS"/>
    <property type="match status" value="1"/>
</dbReference>
<dbReference type="InterPro" id="IPR046995">
    <property type="entry name" value="RGS10/12/14-like"/>
</dbReference>
<dbReference type="InterPro" id="IPR024066">
    <property type="entry name" value="RGS_subdom1/3"/>
</dbReference>
<evidence type="ECO:0000259" key="2">
    <source>
        <dbReference type="PROSITE" id="PS50132"/>
    </source>
</evidence>
<dbReference type="InterPro" id="IPR044926">
    <property type="entry name" value="RGS_subdomain_2"/>
</dbReference>